<dbReference type="InterPro" id="IPR016181">
    <property type="entry name" value="Acyl_CoA_acyltransferase"/>
</dbReference>
<evidence type="ECO:0000313" key="3">
    <source>
        <dbReference type="Proteomes" id="UP001500782"/>
    </source>
</evidence>
<name>A0ABN0WJS6_9BACI</name>
<dbReference type="SUPFAM" id="SSF55729">
    <property type="entry name" value="Acyl-CoA N-acyltransferases (Nat)"/>
    <property type="match status" value="1"/>
</dbReference>
<dbReference type="PANTHER" id="PTHR43792">
    <property type="entry name" value="GNAT FAMILY, PUTATIVE (AFU_ORTHOLOGUE AFUA_3G00765)-RELATED-RELATED"/>
    <property type="match status" value="1"/>
</dbReference>
<comment type="caution">
    <text evidence="2">The sequence shown here is derived from an EMBL/GenBank/DDBJ whole genome shotgun (WGS) entry which is preliminary data.</text>
</comment>
<feature type="domain" description="N-acetyltransferase" evidence="1">
    <location>
        <begin position="28"/>
        <end position="180"/>
    </location>
</feature>
<dbReference type="InterPro" id="IPR007710">
    <property type="entry name" value="Nucleoside_deoxyribTrfase"/>
</dbReference>
<evidence type="ECO:0000259" key="1">
    <source>
        <dbReference type="PROSITE" id="PS51186"/>
    </source>
</evidence>
<dbReference type="RefSeq" id="WP_343801313.1">
    <property type="nucleotide sequence ID" value="NZ_BAAADJ010000057.1"/>
</dbReference>
<protein>
    <recommendedName>
        <fullName evidence="1">N-acetyltransferase domain-containing protein</fullName>
    </recommendedName>
</protein>
<reference evidence="2 3" key="1">
    <citation type="journal article" date="2019" name="Int. J. Syst. Evol. Microbiol.">
        <title>The Global Catalogue of Microorganisms (GCM) 10K type strain sequencing project: providing services to taxonomists for standard genome sequencing and annotation.</title>
        <authorList>
            <consortium name="The Broad Institute Genomics Platform"/>
            <consortium name="The Broad Institute Genome Sequencing Center for Infectious Disease"/>
            <person name="Wu L."/>
            <person name="Ma J."/>
        </authorList>
    </citation>
    <scope>NUCLEOTIDE SEQUENCE [LARGE SCALE GENOMIC DNA]</scope>
    <source>
        <strain evidence="2 3">JCM 9731</strain>
    </source>
</reference>
<dbReference type="InterPro" id="IPR000182">
    <property type="entry name" value="GNAT_dom"/>
</dbReference>
<dbReference type="EMBL" id="BAAADJ010000057">
    <property type="protein sequence ID" value="GAA0339915.1"/>
    <property type="molecule type" value="Genomic_DNA"/>
</dbReference>
<gene>
    <name evidence="2" type="ORF">GCM10008967_32870</name>
</gene>
<dbReference type="Gene3D" id="3.40.50.450">
    <property type="match status" value="1"/>
</dbReference>
<dbReference type="InterPro" id="IPR051531">
    <property type="entry name" value="N-acetyltransferase"/>
</dbReference>
<accession>A0ABN0WJS6</accession>
<dbReference type="SUPFAM" id="SSF52309">
    <property type="entry name" value="N-(deoxy)ribosyltransferase-like"/>
    <property type="match status" value="1"/>
</dbReference>
<sequence>MTNVFEKFPVLETERLQLRKIDFSDENQIFTYLSDTEVMKYYGLEPATSLEDVRSEISWYQSIFENKTGIRWGITLKGKDEVIGSVGFLNVVHQHKRADVGYELHRSFWGQGIAGEALVAILQYGFEHMNLERIQALIEPPNTASTKLVKKYGFTNEGLLRNYEFSLGKFDDLYMFSLLKEEFYNKSKSKFYVASSFKNVEAVRYVSHQLKEKGYVHTYDWTQNSRASTFEDLREIGLKEKEAVMEADFFIALLPGGKGTHVEIGIALALGKTVYLYSPNGEVDNLETTSTFYHVPEAVKVEGSLDELVDYVFNEKLVRLIS</sequence>
<dbReference type="Pfam" id="PF05014">
    <property type="entry name" value="Nuc_deoxyrib_tr"/>
    <property type="match status" value="1"/>
</dbReference>
<dbReference type="Gene3D" id="3.40.630.30">
    <property type="match status" value="1"/>
</dbReference>
<evidence type="ECO:0000313" key="2">
    <source>
        <dbReference type="EMBL" id="GAA0339915.1"/>
    </source>
</evidence>
<keyword evidence="3" id="KW-1185">Reference proteome</keyword>
<dbReference type="PANTHER" id="PTHR43792:SF9">
    <property type="entry name" value="RIBOSOMAL-PROTEIN-ALANINE ACETYLTRANSFERASE"/>
    <property type="match status" value="1"/>
</dbReference>
<organism evidence="2 3">
    <name type="scientific">Bacillus carboniphilus</name>
    <dbReference type="NCBI Taxonomy" id="86663"/>
    <lineage>
        <taxon>Bacteria</taxon>
        <taxon>Bacillati</taxon>
        <taxon>Bacillota</taxon>
        <taxon>Bacilli</taxon>
        <taxon>Bacillales</taxon>
        <taxon>Bacillaceae</taxon>
        <taxon>Bacillus</taxon>
    </lineage>
</organism>
<dbReference type="Pfam" id="PF13302">
    <property type="entry name" value="Acetyltransf_3"/>
    <property type="match status" value="1"/>
</dbReference>
<dbReference type="Proteomes" id="UP001500782">
    <property type="component" value="Unassembled WGS sequence"/>
</dbReference>
<dbReference type="PROSITE" id="PS51186">
    <property type="entry name" value="GNAT"/>
    <property type="match status" value="1"/>
</dbReference>
<proteinExistence type="predicted"/>